<dbReference type="Pfam" id="PF03140">
    <property type="entry name" value="DUF247"/>
    <property type="match status" value="1"/>
</dbReference>
<dbReference type="Proteomes" id="UP001187192">
    <property type="component" value="Unassembled WGS sequence"/>
</dbReference>
<comment type="caution">
    <text evidence="2">The sequence shown here is derived from an EMBL/GenBank/DDBJ whole genome shotgun (WGS) entry which is preliminary data.</text>
</comment>
<dbReference type="InterPro" id="IPR004158">
    <property type="entry name" value="DUF247_pln"/>
</dbReference>
<dbReference type="PANTHER" id="PTHR31170">
    <property type="entry name" value="BNAC04G53230D PROTEIN"/>
    <property type="match status" value="1"/>
</dbReference>
<name>A0AA88E0V7_FICCA</name>
<organism evidence="2 3">
    <name type="scientific">Ficus carica</name>
    <name type="common">Common fig</name>
    <dbReference type="NCBI Taxonomy" id="3494"/>
    <lineage>
        <taxon>Eukaryota</taxon>
        <taxon>Viridiplantae</taxon>
        <taxon>Streptophyta</taxon>
        <taxon>Embryophyta</taxon>
        <taxon>Tracheophyta</taxon>
        <taxon>Spermatophyta</taxon>
        <taxon>Magnoliopsida</taxon>
        <taxon>eudicotyledons</taxon>
        <taxon>Gunneridae</taxon>
        <taxon>Pentapetalae</taxon>
        <taxon>rosids</taxon>
        <taxon>fabids</taxon>
        <taxon>Rosales</taxon>
        <taxon>Moraceae</taxon>
        <taxon>Ficeae</taxon>
        <taxon>Ficus</taxon>
    </lineage>
</organism>
<keyword evidence="3" id="KW-1185">Reference proteome</keyword>
<dbReference type="AlphaFoldDB" id="A0AA88E0V7"/>
<proteinExistence type="predicted"/>
<gene>
    <name evidence="2" type="ORF">TIFTF001_034281</name>
</gene>
<protein>
    <submittedName>
        <fullName evidence="2">Uncharacterized protein</fullName>
    </submittedName>
</protein>
<feature type="region of interest" description="Disordered" evidence="1">
    <location>
        <begin position="261"/>
        <end position="283"/>
    </location>
</feature>
<sequence length="283" mass="32156">MESRSVKQLLLEGKGKEQVKEADDVKLNVAEDTDKVKIKGEYHAGERRILENKFLEQDRVYEYEDNQYGLNIDGTTRSIVERAKGKSALYRVHSGLGDGIEKHYETVLVSIGPCHHGKTPLQAMEKHKIHYLRVLLDRVKQRSSSRYVDALKNGGEMQGLNCYQDTHRMDVDSFVEYMDRGGSAEAKIATEKRRVPAKIRTVERCRRRAQTSGIAIEASRVIGVPIAAAPSRRSPITGEAPDATLHLRSCLLRRSGRRSHWKLSSATDRDSSAQPQWRKIRHR</sequence>
<accession>A0AA88E0V7</accession>
<dbReference type="EMBL" id="BTGU01000220">
    <property type="protein sequence ID" value="GMN65203.1"/>
    <property type="molecule type" value="Genomic_DNA"/>
</dbReference>
<evidence type="ECO:0000256" key="1">
    <source>
        <dbReference type="SAM" id="MobiDB-lite"/>
    </source>
</evidence>
<evidence type="ECO:0000313" key="3">
    <source>
        <dbReference type="Proteomes" id="UP001187192"/>
    </source>
</evidence>
<reference evidence="2" key="1">
    <citation type="submission" date="2023-07" db="EMBL/GenBank/DDBJ databases">
        <title>draft genome sequence of fig (Ficus carica).</title>
        <authorList>
            <person name="Takahashi T."/>
            <person name="Nishimura K."/>
        </authorList>
    </citation>
    <scope>NUCLEOTIDE SEQUENCE</scope>
</reference>
<evidence type="ECO:0000313" key="2">
    <source>
        <dbReference type="EMBL" id="GMN65203.1"/>
    </source>
</evidence>